<accession>A0ABP0UH27</accession>
<dbReference type="PANTHER" id="PTHR12029">
    <property type="entry name" value="RNA METHYLTRANSFERASE"/>
    <property type="match status" value="1"/>
</dbReference>
<evidence type="ECO:0000313" key="3">
    <source>
        <dbReference type="Proteomes" id="UP001497512"/>
    </source>
</evidence>
<evidence type="ECO:0008006" key="4">
    <source>
        <dbReference type="Google" id="ProtNLM"/>
    </source>
</evidence>
<proteinExistence type="predicted"/>
<reference evidence="2" key="1">
    <citation type="submission" date="2024-02" db="EMBL/GenBank/DDBJ databases">
        <authorList>
            <consortium name="ELIXIR-Norway"/>
            <consortium name="Elixir Norway"/>
        </authorList>
    </citation>
    <scope>NUCLEOTIDE SEQUENCE</scope>
</reference>
<feature type="compositionally biased region" description="Basic and acidic residues" evidence="1">
    <location>
        <begin position="14"/>
        <end position="25"/>
    </location>
</feature>
<protein>
    <recommendedName>
        <fullName evidence="4">tRNA/rRNA methyltransferase SpoU type domain-containing protein</fullName>
    </recommendedName>
</protein>
<keyword evidence="3" id="KW-1185">Reference proteome</keyword>
<evidence type="ECO:0000256" key="1">
    <source>
        <dbReference type="SAM" id="MobiDB-lite"/>
    </source>
</evidence>
<sequence>MAKDAVTLNAELSASHDEKGSEKHGHIPATPDLDHHLLRSTPSLSAEMPMLLTMTSQGGTWDFQKKITSLRYHEYNVSRPVLEDEDGDTLQNNTTTLGTLSSAIDAEEELLLASKESRLKELGHMQGGRQELIVVASLIDRIPNLAGLARTCEVSHRRGISGSVL</sequence>
<dbReference type="EMBL" id="OZ019895">
    <property type="protein sequence ID" value="CAK9221088.1"/>
    <property type="molecule type" value="Genomic_DNA"/>
</dbReference>
<feature type="region of interest" description="Disordered" evidence="1">
    <location>
        <begin position="14"/>
        <end position="37"/>
    </location>
</feature>
<evidence type="ECO:0000313" key="2">
    <source>
        <dbReference type="EMBL" id="CAK9221088.1"/>
    </source>
</evidence>
<name>A0ABP0UH27_9BRYO</name>
<organism evidence="2 3">
    <name type="scientific">Sphagnum troendelagicum</name>
    <dbReference type="NCBI Taxonomy" id="128251"/>
    <lineage>
        <taxon>Eukaryota</taxon>
        <taxon>Viridiplantae</taxon>
        <taxon>Streptophyta</taxon>
        <taxon>Embryophyta</taxon>
        <taxon>Bryophyta</taxon>
        <taxon>Sphagnophytina</taxon>
        <taxon>Sphagnopsida</taxon>
        <taxon>Sphagnales</taxon>
        <taxon>Sphagnaceae</taxon>
        <taxon>Sphagnum</taxon>
    </lineage>
</organism>
<dbReference type="Proteomes" id="UP001497512">
    <property type="component" value="Chromosome 3"/>
</dbReference>
<dbReference type="InterPro" id="IPR045330">
    <property type="entry name" value="TRM3/TARBP1"/>
</dbReference>
<dbReference type="PANTHER" id="PTHR12029:SF11">
    <property type="entry name" value="METHYLTRANSFERASE TARBP1-RELATED"/>
    <property type="match status" value="1"/>
</dbReference>
<gene>
    <name evidence="2" type="ORF">CSSPTR1EN2_LOCUS15781</name>
</gene>